<dbReference type="Pfam" id="PF00593">
    <property type="entry name" value="TonB_dep_Rec_b-barrel"/>
    <property type="match status" value="1"/>
</dbReference>
<keyword evidence="2" id="KW-0813">Transport</keyword>
<evidence type="ECO:0000259" key="8">
    <source>
        <dbReference type="Pfam" id="PF00593"/>
    </source>
</evidence>
<dbReference type="AlphaFoldDB" id="A0A443YZ64"/>
<keyword evidence="6" id="KW-0472">Membrane</keyword>
<dbReference type="EMBL" id="RSFE01000005">
    <property type="protein sequence ID" value="RWU09519.1"/>
    <property type="molecule type" value="Genomic_DNA"/>
</dbReference>
<name>A0A443YZ64_9GAMM</name>
<keyword evidence="5" id="KW-0798">TonB box</keyword>
<evidence type="ECO:0000256" key="6">
    <source>
        <dbReference type="ARBA" id="ARBA00023136"/>
    </source>
</evidence>
<keyword evidence="10" id="KW-1185">Reference proteome</keyword>
<evidence type="ECO:0000256" key="7">
    <source>
        <dbReference type="ARBA" id="ARBA00023237"/>
    </source>
</evidence>
<evidence type="ECO:0000256" key="2">
    <source>
        <dbReference type="ARBA" id="ARBA00022448"/>
    </source>
</evidence>
<dbReference type="InterPro" id="IPR000531">
    <property type="entry name" value="Beta-barrel_TonB"/>
</dbReference>
<evidence type="ECO:0000256" key="5">
    <source>
        <dbReference type="ARBA" id="ARBA00023077"/>
    </source>
</evidence>
<dbReference type="SUPFAM" id="SSF56935">
    <property type="entry name" value="Porins"/>
    <property type="match status" value="1"/>
</dbReference>
<protein>
    <submittedName>
        <fullName evidence="9">TonB-dependent receptor</fullName>
    </submittedName>
</protein>
<gene>
    <name evidence="9" type="ORF">EGC76_07795</name>
</gene>
<proteinExistence type="predicted"/>
<dbReference type="Proteomes" id="UP000288789">
    <property type="component" value="Unassembled WGS sequence"/>
</dbReference>
<evidence type="ECO:0000313" key="9">
    <source>
        <dbReference type="EMBL" id="RWU09519.1"/>
    </source>
</evidence>
<feature type="domain" description="TonB-dependent receptor-like beta-barrel" evidence="8">
    <location>
        <begin position="86"/>
        <end position="519"/>
    </location>
</feature>
<dbReference type="InterPro" id="IPR036942">
    <property type="entry name" value="Beta-barrel_TonB_sf"/>
</dbReference>
<dbReference type="PANTHER" id="PTHR30069">
    <property type="entry name" value="TONB-DEPENDENT OUTER MEMBRANE RECEPTOR"/>
    <property type="match status" value="1"/>
</dbReference>
<reference evidence="9 10" key="1">
    <citation type="submission" date="2018-12" db="EMBL/GenBank/DDBJ databases">
        <authorList>
            <person name="Li A."/>
            <person name="Zhang M."/>
            <person name="Zhu H."/>
        </authorList>
    </citation>
    <scope>NUCLEOTIDE SEQUENCE [LARGE SCALE GENOMIC DNA]</scope>
    <source>
        <strain evidence="9 10">R04H25</strain>
    </source>
</reference>
<dbReference type="InterPro" id="IPR039426">
    <property type="entry name" value="TonB-dep_rcpt-like"/>
</dbReference>
<keyword evidence="7" id="KW-0998">Cell outer membrane</keyword>
<organism evidence="9 10">
    <name type="scientific">Pseudidiomarina gelatinasegens</name>
    <dbReference type="NCBI Taxonomy" id="2487740"/>
    <lineage>
        <taxon>Bacteria</taxon>
        <taxon>Pseudomonadati</taxon>
        <taxon>Pseudomonadota</taxon>
        <taxon>Gammaproteobacteria</taxon>
        <taxon>Alteromonadales</taxon>
        <taxon>Idiomarinaceae</taxon>
        <taxon>Pseudidiomarina</taxon>
    </lineage>
</organism>
<evidence type="ECO:0000256" key="4">
    <source>
        <dbReference type="ARBA" id="ARBA00022692"/>
    </source>
</evidence>
<keyword evidence="3" id="KW-1134">Transmembrane beta strand</keyword>
<dbReference type="OrthoDB" id="5332150at2"/>
<dbReference type="GO" id="GO:0015344">
    <property type="term" value="F:siderophore uptake transmembrane transporter activity"/>
    <property type="evidence" value="ECO:0007669"/>
    <property type="project" value="TreeGrafter"/>
</dbReference>
<keyword evidence="9" id="KW-0675">Receptor</keyword>
<dbReference type="Gene3D" id="2.40.170.20">
    <property type="entry name" value="TonB-dependent receptor, beta-barrel domain"/>
    <property type="match status" value="1"/>
</dbReference>
<evidence type="ECO:0000256" key="3">
    <source>
        <dbReference type="ARBA" id="ARBA00022452"/>
    </source>
</evidence>
<keyword evidence="4" id="KW-0812">Transmembrane</keyword>
<sequence length="559" mass="63109">MSLTRIPAATLCHIPFEIKPLIMRSSAYYWSKIMLAMYSMALLISQSQPPQLELERIVVTGARPLSTIEVVKDPKAPQQPLPAHDGADEAINSAYQRWGIDTQMGWTPDDDTVVLLTVGQSGAEAAYADRMMDGALFDRTSASLRWRESYLTDWLAELDTQVYFGYVDHVMDNYSLREFTPSMQMPNPAVKNPDRYSRGGRIVATLDTKLWSKFQLGLDHQYHSHRERVSMNQFVMPYQAKARIADATIEQTGVFVETNFALTNNSALLSGMRVDFWQALDQRQQLGSMAMSQPNPTADESRSDELTSGFLRFERTEGAHQFYVGLGRGERFPDFWELIGNQNQSETTISAFNIAPELTHQLDIGHHVRSNNLEVLINAFYNRVDNFILIESGQMMNPNTVRSIKAESWGGEAAISYRPSPNWLVDASVAYTHGSNLTDRRALAQQPPLELKLGAEYKIHDWTLAGLWRVVDNQHRVAIGQGNIAGSDFKETSGFSTLAVNGHRRIDRNWRLSIGVDNLMDKRYAEHLSTAGAAVSGFEQTTQVNEPGRTFWFKLDYHL</sequence>
<dbReference type="GO" id="GO:0044718">
    <property type="term" value="P:siderophore transmembrane transport"/>
    <property type="evidence" value="ECO:0007669"/>
    <property type="project" value="TreeGrafter"/>
</dbReference>
<evidence type="ECO:0000256" key="1">
    <source>
        <dbReference type="ARBA" id="ARBA00004571"/>
    </source>
</evidence>
<dbReference type="PANTHER" id="PTHR30069:SF49">
    <property type="entry name" value="OUTER MEMBRANE PROTEIN C"/>
    <property type="match status" value="1"/>
</dbReference>
<comment type="subcellular location">
    <subcellularLocation>
        <location evidence="1">Cell outer membrane</location>
        <topology evidence="1">Multi-pass membrane protein</topology>
    </subcellularLocation>
</comment>
<dbReference type="GO" id="GO:0009279">
    <property type="term" value="C:cell outer membrane"/>
    <property type="evidence" value="ECO:0007669"/>
    <property type="project" value="UniProtKB-SubCell"/>
</dbReference>
<accession>A0A443YZ64</accession>
<comment type="caution">
    <text evidence="9">The sequence shown here is derived from an EMBL/GenBank/DDBJ whole genome shotgun (WGS) entry which is preliminary data.</text>
</comment>
<evidence type="ECO:0000313" key="10">
    <source>
        <dbReference type="Proteomes" id="UP000288789"/>
    </source>
</evidence>